<dbReference type="PANTHER" id="PTHR43498">
    <property type="entry name" value="FERREDOXIN:COB-COM HETERODISULFIDE REDUCTASE SUBUNIT A"/>
    <property type="match status" value="1"/>
</dbReference>
<evidence type="ECO:0000313" key="7">
    <source>
        <dbReference type="Proteomes" id="UP000289200"/>
    </source>
</evidence>
<dbReference type="RefSeq" id="WP_129607329.1">
    <property type="nucleotide sequence ID" value="NZ_UWOC01000012.1"/>
</dbReference>
<proteinExistence type="predicted"/>
<evidence type="ECO:0000256" key="2">
    <source>
        <dbReference type="ARBA" id="ARBA00022723"/>
    </source>
</evidence>
<evidence type="ECO:0000256" key="4">
    <source>
        <dbReference type="ARBA" id="ARBA00023004"/>
    </source>
</evidence>
<comment type="caution">
    <text evidence="6">The sequence shown here is derived from an EMBL/GenBank/DDBJ whole genome shotgun (WGS) entry which is preliminary data.</text>
</comment>
<dbReference type="Pfam" id="PF12831">
    <property type="entry name" value="FAD_oxidored"/>
    <property type="match status" value="1"/>
</dbReference>
<accession>A0A3S5CY38</accession>
<dbReference type="GO" id="GO:0046872">
    <property type="term" value="F:metal ion binding"/>
    <property type="evidence" value="ECO:0007669"/>
    <property type="project" value="UniProtKB-KW"/>
</dbReference>
<keyword evidence="3" id="KW-0560">Oxidoreductase</keyword>
<reference evidence="7" key="1">
    <citation type="submission" date="2018-10" db="EMBL/GenBank/DDBJ databases">
        <authorList>
            <person name="Peiro R."/>
            <person name="Begona"/>
            <person name="Cbmso G."/>
            <person name="Lopez M."/>
            <person name="Gonzalez S."/>
            <person name="Sacristan E."/>
            <person name="Castillo E."/>
        </authorList>
    </citation>
    <scope>NUCLEOTIDE SEQUENCE [LARGE SCALE GENOMIC DNA]</scope>
</reference>
<dbReference type="GO" id="GO:0051539">
    <property type="term" value="F:4 iron, 4 sulfur cluster binding"/>
    <property type="evidence" value="ECO:0007669"/>
    <property type="project" value="UniProtKB-KW"/>
</dbReference>
<dbReference type="AlphaFoldDB" id="A0A3S5CY38"/>
<dbReference type="Gene3D" id="3.50.50.60">
    <property type="entry name" value="FAD/NAD(P)-binding domain"/>
    <property type="match status" value="1"/>
</dbReference>
<dbReference type="InterPro" id="IPR039650">
    <property type="entry name" value="HdrA-like"/>
</dbReference>
<evidence type="ECO:0000256" key="3">
    <source>
        <dbReference type="ARBA" id="ARBA00023002"/>
    </source>
</evidence>
<dbReference type="InterPro" id="IPR036188">
    <property type="entry name" value="FAD/NAD-bd_sf"/>
</dbReference>
<keyword evidence="1" id="KW-0004">4Fe-4S</keyword>
<protein>
    <submittedName>
        <fullName evidence="6">Thiazole biosynthetic enzyme</fullName>
    </submittedName>
</protein>
<dbReference type="OrthoDB" id="9777740at2"/>
<dbReference type="SUPFAM" id="SSF51905">
    <property type="entry name" value="FAD/NAD(P)-binding domain"/>
    <property type="match status" value="1"/>
</dbReference>
<evidence type="ECO:0000313" key="6">
    <source>
        <dbReference type="EMBL" id="VCU07143.1"/>
    </source>
</evidence>
<gene>
    <name evidence="6" type="ORF">RHODGE_RHODGE_00248</name>
</gene>
<evidence type="ECO:0000256" key="1">
    <source>
        <dbReference type="ARBA" id="ARBA00022485"/>
    </source>
</evidence>
<keyword evidence="2" id="KW-0479">Metal-binding</keyword>
<keyword evidence="4" id="KW-0408">Iron</keyword>
<name>A0A3S5CY38_9BRAD</name>
<evidence type="ECO:0000256" key="5">
    <source>
        <dbReference type="ARBA" id="ARBA00023014"/>
    </source>
</evidence>
<dbReference type="PANTHER" id="PTHR43498:SF1">
    <property type="entry name" value="COB--COM HETERODISULFIDE REDUCTASE IRON-SULFUR SUBUNIT A"/>
    <property type="match status" value="1"/>
</dbReference>
<dbReference type="Proteomes" id="UP000289200">
    <property type="component" value="Unassembled WGS sequence"/>
</dbReference>
<dbReference type="EMBL" id="UWOC01000012">
    <property type="protein sequence ID" value="VCU07143.1"/>
    <property type="molecule type" value="Genomic_DNA"/>
</dbReference>
<dbReference type="GO" id="GO:0016491">
    <property type="term" value="F:oxidoreductase activity"/>
    <property type="evidence" value="ECO:0007669"/>
    <property type="project" value="UniProtKB-KW"/>
</dbReference>
<keyword evidence="5" id="KW-0411">Iron-sulfur</keyword>
<sequence>MPSLDHVSFDVAVVGGGAAGIGAAIAAAKSGARTALIEAGPMFGGELLSGMSVDGVLNGRGEWVVRGVADEIFEECRQMDGFIGPLHDYRLICYVCCDPEVMKIAIARVLARHGVVPILYTQVTDVAVENGTVRSIVLTHKNRRTLLSAKHFVDASGDGDVAAMAGAPTEFSDETGELQPLSLMFRMSGVETGPFLDFVRDNPTSLAVGESEAVRAGRTDEELAQAIHAQGEPTVFFRGNGPFLGGAIQRGEMFPTALIMIMPTSKPRKEVCVNATRVAENISGLDAPGVSRVVATLMDQVWQTATFLKTRCPGFEGASFAGLAPRVGIRETRRVMGEYVLSGDEAASATKQKDVITKGAHHIDIHQGGIRQVRIAIADGGSYDIPFGCLIPKAVRNLLVAGRCISTDRVANGTTRMMGQCLGTGHAAGLAAAMCVEAGHDDVRALPVPALQARLRQQGAVLDGTH</sequence>
<keyword evidence="7" id="KW-1185">Reference proteome</keyword>
<organism evidence="6 7">
    <name type="scientific">Rhodoplanes serenus</name>
    <dbReference type="NCBI Taxonomy" id="200615"/>
    <lineage>
        <taxon>Bacteria</taxon>
        <taxon>Pseudomonadati</taxon>
        <taxon>Pseudomonadota</taxon>
        <taxon>Alphaproteobacteria</taxon>
        <taxon>Hyphomicrobiales</taxon>
        <taxon>Nitrobacteraceae</taxon>
        <taxon>Rhodoplanes</taxon>
    </lineage>
</organism>